<organism evidence="1 2">
    <name type="scientific">Spirosoma arboris</name>
    <dbReference type="NCBI Taxonomy" id="2682092"/>
    <lineage>
        <taxon>Bacteria</taxon>
        <taxon>Pseudomonadati</taxon>
        <taxon>Bacteroidota</taxon>
        <taxon>Cytophagia</taxon>
        <taxon>Cytophagales</taxon>
        <taxon>Cytophagaceae</taxon>
        <taxon>Spirosoma</taxon>
    </lineage>
</organism>
<dbReference type="RefSeq" id="WP_157590616.1">
    <property type="nucleotide sequence ID" value="NZ_WPIN01000027.1"/>
</dbReference>
<reference evidence="1 2" key="1">
    <citation type="submission" date="2019-12" db="EMBL/GenBank/DDBJ databases">
        <title>Spirosoma sp. HMF4905 genome sequencing and assembly.</title>
        <authorList>
            <person name="Kang H."/>
            <person name="Cha I."/>
            <person name="Kim H."/>
            <person name="Joh K."/>
        </authorList>
    </citation>
    <scope>NUCLEOTIDE SEQUENCE [LARGE SCALE GENOMIC DNA]</scope>
    <source>
        <strain evidence="1 2">HMF4905</strain>
    </source>
</reference>
<protein>
    <submittedName>
        <fullName evidence="1">Uncharacterized protein</fullName>
    </submittedName>
</protein>
<dbReference type="Pfam" id="PF24716">
    <property type="entry name" value="WapI"/>
    <property type="match status" value="1"/>
</dbReference>
<proteinExistence type="predicted"/>
<comment type="caution">
    <text evidence="1">The sequence shown here is derived from an EMBL/GenBank/DDBJ whole genome shotgun (WGS) entry which is preliminary data.</text>
</comment>
<evidence type="ECO:0000313" key="2">
    <source>
        <dbReference type="Proteomes" id="UP000436006"/>
    </source>
</evidence>
<dbReference type="Proteomes" id="UP000436006">
    <property type="component" value="Unassembled WGS sequence"/>
</dbReference>
<accession>A0A7K1SQ38</accession>
<sequence length="146" mass="16792">MKFVSSSGSPNSFELAILGYGKVTKTWRDRNRLQCRFSTFWGQKADTQSAPLQTWEVKRLLVGLRSLWNKATNHVTLTFSEPGLSMEAKALSDDKYCLQIQLDHSLVPSWHTYPDFPMEMDIHLNRNQLQEAIQELSGQIASYPER</sequence>
<dbReference type="InterPro" id="IPR056510">
    <property type="entry name" value="WapI"/>
</dbReference>
<dbReference type="EMBL" id="WPIN01000027">
    <property type="protein sequence ID" value="MVM35813.1"/>
    <property type="molecule type" value="Genomic_DNA"/>
</dbReference>
<keyword evidence="2" id="KW-1185">Reference proteome</keyword>
<gene>
    <name evidence="1" type="ORF">GO755_37705</name>
</gene>
<evidence type="ECO:0000313" key="1">
    <source>
        <dbReference type="EMBL" id="MVM35813.1"/>
    </source>
</evidence>
<name>A0A7K1SQ38_9BACT</name>
<dbReference type="AlphaFoldDB" id="A0A7K1SQ38"/>